<reference evidence="1" key="1">
    <citation type="submission" date="2024-06" db="EMBL/GenBank/DDBJ databases">
        <title>High activity and specificity of bacteriophage cocktails against carbapenem-resistant Klebsiella pneumoniae belonging to high-risk clones CG258 and ST307.</title>
        <authorList>
            <person name="Jimenez Quiceno J."/>
            <person name="Salazar Ospina L."/>
            <person name="Tellez Carrasquilla S."/>
        </authorList>
    </citation>
    <scope>NUCLEOTIDE SEQUENCE</scope>
</reference>
<sequence length="73" mass="8180">MDDDIVCSAWKHAAESNLGEGRNVPSRTPGHISHNMKCFTFLVVYVLSLQHLLCYAPVTQMQIVGLLIGYYLI</sequence>
<organism evidence="1">
    <name type="scientific">Klebsiella phage FKP3</name>
    <dbReference type="NCBI Taxonomy" id="3231233"/>
    <lineage>
        <taxon>Viruses</taxon>
        <taxon>Duplodnaviria</taxon>
        <taxon>Heunggongvirae</taxon>
        <taxon>Uroviricota</taxon>
        <taxon>Caudoviricetes</taxon>
        <taxon>Stephanstirmvirinae</taxon>
        <taxon>Justusliebigvirus</taxon>
    </lineage>
</organism>
<name>A0AAU8HZI7_9CAUD</name>
<accession>A0AAU8HZI7</accession>
<proteinExistence type="predicted"/>
<protein>
    <submittedName>
        <fullName evidence="1">Uncharacterized protein</fullName>
    </submittedName>
</protein>
<dbReference type="EMBL" id="PP895363">
    <property type="protein sequence ID" value="XCI78083.1"/>
    <property type="molecule type" value="Genomic_DNA"/>
</dbReference>
<evidence type="ECO:0000313" key="1">
    <source>
        <dbReference type="EMBL" id="XCI78083.1"/>
    </source>
</evidence>